<sequence>MSESNVVTPSPKTVTTTAAPPMAKVEETISPRVYDAMVIGEPMTVGKDKRKVWDKLMNARVVYLGEAEQVPIGDDKVLELEIMNFFEKEVFGGGTTIVLGLGSISL</sequence>
<evidence type="ECO:0000313" key="1">
    <source>
        <dbReference type="EMBL" id="KAI8003850.1"/>
    </source>
</evidence>
<accession>A0ACC0GRR2</accession>
<comment type="caution">
    <text evidence="1">The sequence shown here is derived from an EMBL/GenBank/DDBJ whole genome shotgun (WGS) entry which is preliminary data.</text>
</comment>
<protein>
    <submittedName>
        <fullName evidence="1">Uncharacterized protein</fullName>
    </submittedName>
</protein>
<dbReference type="EMBL" id="CM045766">
    <property type="protein sequence ID" value="KAI8003850.1"/>
    <property type="molecule type" value="Genomic_DNA"/>
</dbReference>
<gene>
    <name evidence="1" type="ORF">LOK49_LG08G02318</name>
</gene>
<evidence type="ECO:0000313" key="2">
    <source>
        <dbReference type="Proteomes" id="UP001060215"/>
    </source>
</evidence>
<proteinExistence type="predicted"/>
<dbReference type="Proteomes" id="UP001060215">
    <property type="component" value="Chromosome 9"/>
</dbReference>
<reference evidence="1 2" key="1">
    <citation type="journal article" date="2022" name="Plant J.">
        <title>Chromosome-level genome of Camellia lanceoleosa provides a valuable resource for understanding genome evolution and self-incompatibility.</title>
        <authorList>
            <person name="Gong W."/>
            <person name="Xiao S."/>
            <person name="Wang L."/>
            <person name="Liao Z."/>
            <person name="Chang Y."/>
            <person name="Mo W."/>
            <person name="Hu G."/>
            <person name="Li W."/>
            <person name="Zhao G."/>
            <person name="Zhu H."/>
            <person name="Hu X."/>
            <person name="Ji K."/>
            <person name="Xiang X."/>
            <person name="Song Q."/>
            <person name="Yuan D."/>
            <person name="Jin S."/>
            <person name="Zhang L."/>
        </authorList>
    </citation>
    <scope>NUCLEOTIDE SEQUENCE [LARGE SCALE GENOMIC DNA]</scope>
    <source>
        <strain evidence="1">SQ_2022a</strain>
    </source>
</reference>
<name>A0ACC0GRR2_9ERIC</name>
<organism evidence="1 2">
    <name type="scientific">Camellia lanceoleosa</name>
    <dbReference type="NCBI Taxonomy" id="1840588"/>
    <lineage>
        <taxon>Eukaryota</taxon>
        <taxon>Viridiplantae</taxon>
        <taxon>Streptophyta</taxon>
        <taxon>Embryophyta</taxon>
        <taxon>Tracheophyta</taxon>
        <taxon>Spermatophyta</taxon>
        <taxon>Magnoliopsida</taxon>
        <taxon>eudicotyledons</taxon>
        <taxon>Gunneridae</taxon>
        <taxon>Pentapetalae</taxon>
        <taxon>asterids</taxon>
        <taxon>Ericales</taxon>
        <taxon>Theaceae</taxon>
        <taxon>Camellia</taxon>
    </lineage>
</organism>
<keyword evidence="2" id="KW-1185">Reference proteome</keyword>